<dbReference type="PANTHER" id="PTHR41386:SF1">
    <property type="entry name" value="MEMBRANE PROTEIN"/>
    <property type="match status" value="1"/>
</dbReference>
<dbReference type="Pfam" id="PF06210">
    <property type="entry name" value="DUF1003"/>
    <property type="match status" value="1"/>
</dbReference>
<dbReference type="EMBL" id="CAFABA010000004">
    <property type="protein sequence ID" value="CAB4813867.1"/>
    <property type="molecule type" value="Genomic_DNA"/>
</dbReference>
<accession>A0A6J6Z8L5</accession>
<keyword evidence="1" id="KW-0812">Transmembrane</keyword>
<evidence type="ECO:0000313" key="2">
    <source>
        <dbReference type="EMBL" id="CAB4732507.1"/>
    </source>
</evidence>
<evidence type="ECO:0000256" key="1">
    <source>
        <dbReference type="SAM" id="Phobius"/>
    </source>
</evidence>
<name>A0A6J6Z8L5_9ZZZZ</name>
<gene>
    <name evidence="2" type="ORF">UFOPK2754_00579</name>
    <name evidence="3" type="ORF">UFOPK3139_00209</name>
</gene>
<keyword evidence="1" id="KW-1133">Transmembrane helix</keyword>
<dbReference type="InterPro" id="IPR010406">
    <property type="entry name" value="DUF1003"/>
</dbReference>
<protein>
    <submittedName>
        <fullName evidence="3">Unannotated protein</fullName>
    </submittedName>
</protein>
<reference evidence="3" key="1">
    <citation type="submission" date="2020-05" db="EMBL/GenBank/DDBJ databases">
        <authorList>
            <person name="Chiriac C."/>
            <person name="Salcher M."/>
            <person name="Ghai R."/>
            <person name="Kavagutti S V."/>
        </authorList>
    </citation>
    <scope>NUCLEOTIDE SEQUENCE</scope>
</reference>
<proteinExistence type="predicted"/>
<dbReference type="EMBL" id="CAEZYR010000014">
    <property type="protein sequence ID" value="CAB4732507.1"/>
    <property type="molecule type" value="Genomic_DNA"/>
</dbReference>
<evidence type="ECO:0000313" key="3">
    <source>
        <dbReference type="EMBL" id="CAB4813867.1"/>
    </source>
</evidence>
<dbReference type="PANTHER" id="PTHR41386">
    <property type="entry name" value="INTEGRAL MEMBRANE PROTEIN-RELATED"/>
    <property type="match status" value="1"/>
</dbReference>
<keyword evidence="1" id="KW-0472">Membrane</keyword>
<organism evidence="3">
    <name type="scientific">freshwater metagenome</name>
    <dbReference type="NCBI Taxonomy" id="449393"/>
    <lineage>
        <taxon>unclassified sequences</taxon>
        <taxon>metagenomes</taxon>
        <taxon>ecological metagenomes</taxon>
    </lineage>
</organism>
<feature type="transmembrane region" description="Helical" evidence="1">
    <location>
        <begin position="7"/>
        <end position="30"/>
    </location>
</feature>
<dbReference type="AlphaFoldDB" id="A0A6J6Z8L5"/>
<sequence length="120" mass="13497">MRNIMGSWPFVFSFFGIMILWAIVNSIFYLGGNNGKHGFDPYPYILLNLFLSMLAGVQAAALLIAAKRADAISSEIAIHTEKNTEEIKRLLQENTELTIAVKHNTDLLEEIHRHVSLLTP</sequence>
<feature type="transmembrane region" description="Helical" evidence="1">
    <location>
        <begin position="42"/>
        <end position="66"/>
    </location>
</feature>